<gene>
    <name evidence="3" type="ORF">PLBR_LOCUS6578</name>
</gene>
<dbReference type="InterPro" id="IPR000198">
    <property type="entry name" value="RhoGAP_dom"/>
</dbReference>
<dbReference type="Gene3D" id="1.10.555.10">
    <property type="entry name" value="Rho GTPase activation protein"/>
    <property type="match status" value="1"/>
</dbReference>
<evidence type="ECO:0000313" key="4">
    <source>
        <dbReference type="Proteomes" id="UP000290189"/>
    </source>
</evidence>
<dbReference type="SUPFAM" id="SSF48350">
    <property type="entry name" value="GTPase activation domain, GAP"/>
    <property type="match status" value="1"/>
</dbReference>
<keyword evidence="1" id="KW-0732">Signal</keyword>
<evidence type="ECO:0000259" key="2">
    <source>
        <dbReference type="Pfam" id="PF00620"/>
    </source>
</evidence>
<geneLocation type="mitochondrion" evidence="3"/>
<dbReference type="GO" id="GO:0007165">
    <property type="term" value="P:signal transduction"/>
    <property type="evidence" value="ECO:0007669"/>
    <property type="project" value="InterPro"/>
</dbReference>
<proteinExistence type="predicted"/>
<evidence type="ECO:0000256" key="1">
    <source>
        <dbReference type="SAM" id="SignalP"/>
    </source>
</evidence>
<protein>
    <recommendedName>
        <fullName evidence="2">Rho-GAP domain-containing protein</fullName>
    </recommendedName>
</protein>
<dbReference type="InterPro" id="IPR008936">
    <property type="entry name" value="Rho_GTPase_activation_prot"/>
</dbReference>
<feature type="signal peptide" evidence="1">
    <location>
        <begin position="1"/>
        <end position="16"/>
    </location>
</feature>
<reference evidence="3 4" key="1">
    <citation type="submission" date="2018-03" db="EMBL/GenBank/DDBJ databases">
        <authorList>
            <person name="Fogelqvist J."/>
        </authorList>
    </citation>
    <scope>NUCLEOTIDE SEQUENCE [LARGE SCALE GENOMIC DNA]</scope>
</reference>
<dbReference type="Proteomes" id="UP000290189">
    <property type="component" value="Unassembled WGS sequence"/>
</dbReference>
<feature type="chain" id="PRO_5018175650" description="Rho-GAP domain-containing protein" evidence="1">
    <location>
        <begin position="17"/>
        <end position="409"/>
    </location>
</feature>
<evidence type="ECO:0000313" key="3">
    <source>
        <dbReference type="EMBL" id="SPQ99363.1"/>
    </source>
</evidence>
<dbReference type="EMBL" id="OVEO01000011">
    <property type="protein sequence ID" value="SPQ99363.1"/>
    <property type="molecule type" value="Genomic_DNA"/>
</dbReference>
<name>A0A3P3YGP7_PLABS</name>
<dbReference type="AlphaFoldDB" id="A0A3P3YGP7"/>
<keyword evidence="3" id="KW-0496">Mitochondrion</keyword>
<dbReference type="Pfam" id="PF00620">
    <property type="entry name" value="RhoGAP"/>
    <property type="match status" value="1"/>
</dbReference>
<sequence length="409" mass="44832">MLALLCWALWALSAEGSPADYNETAPLPPIRLFDGHWKDHLVPICPSCSEPARSNNGVMMAGAPTGSAVWGQSVEIRSRIDTFLLLATSQTADKALVFQIGRCGHPASFLDLTLHTTMSSPPSPGPAVQRPGRRLSDPPPQFLSAITKFQITSDVPVGDGYCFQVWWTGQTSRRRPSLMNLRMPHSRPLPTSRDSWVLLGASRPFSIRYKTWSDHLSKRPSGRLPLLRECLLEVEWRFELGVYRVSDNEGQTAAIAKALRDDGDDRPIDDPGIVALLQDSSIFAVGVAVKRVLGEINHREPLISAETFAEVAAHVEVARRGVERFDDLFATVNIAIALASLANRDALSTLMDHLHRLVSKHGDLPAEALGVLFFPVVVGLPLAKAQWGAPVLAWCISNWPALRPQVSTL</sequence>
<feature type="domain" description="Rho-GAP" evidence="2">
    <location>
        <begin position="241"/>
        <end position="378"/>
    </location>
</feature>
<organism evidence="3 4">
    <name type="scientific">Plasmodiophora brassicae</name>
    <name type="common">Clubroot disease agent</name>
    <dbReference type="NCBI Taxonomy" id="37360"/>
    <lineage>
        <taxon>Eukaryota</taxon>
        <taxon>Sar</taxon>
        <taxon>Rhizaria</taxon>
        <taxon>Endomyxa</taxon>
        <taxon>Phytomyxea</taxon>
        <taxon>Plasmodiophorida</taxon>
        <taxon>Plasmodiophoridae</taxon>
        <taxon>Plasmodiophora</taxon>
    </lineage>
</organism>
<accession>A0A3P3YGP7</accession>